<feature type="domain" description="C17orf113 probable zinc finger" evidence="2">
    <location>
        <begin position="433"/>
        <end position="492"/>
    </location>
</feature>
<dbReference type="InterPro" id="IPR057456">
    <property type="entry name" value="Znf_C17orf113"/>
</dbReference>
<feature type="region of interest" description="Disordered" evidence="1">
    <location>
        <begin position="1105"/>
        <end position="1152"/>
    </location>
</feature>
<sequence>MVYQPIYHNLHSVATCLAENFDKVNSCPLSDLSINIRGELTRDGNSILQSLKCNQTFTFTLNVQDVNVVNKRCDEVKLYGVDSSSLKEAFTKFESNCSRVSKLSLNWDNPWNSSEVDWGCSAGGVLAKFVSLATLSLSFNDYGGWKEGILGGLWSGVAQNTSITTLSITVNSYRVEAPGEWIPALWDSLNRNTSITTLSITWNIYCGMDTDWKSALYCGLKENTSVTALSITENIYCDMYGDDYDAVWWGGSEVNASLSTLSIVVNNYKNIRGVWVVGTPRGLEDNMSITTLNISVNNCDASTSADLTQSDAPQADSNDRCAPLPYTSAENVEKVPSVEKSPSAVPVTNVSKKPLDNQSKMPTQEMLEDLFPGEKSRIHHHDICDAGCTFSREEISRKLEANKGKKKEKLFNHAWLCKADIAYCAASGYWWPVFVEGEGVYCILCKKHNVHSTQNKQEKFSAEPSVRFKSSALVRHLNSRTHNEVIQLEHTQRGSIFQREVSNRKAAEAKTIECVMRNLYFLMKEEISNRKAAHLNELVALQGGEEIKYFQHRSQRVQKEMMLALGDAVCNSFLPDAQAARCFGLLIDDLTDIAVQEQMICFIQYVDKKASKHTKFLFTTNLLSGESSSANSPTIKAAVLQGLENKSLDTRKFASVCTDGASVMTGEQNGLAGLLRRDFPAILTFHCVCHRLALATVDTSKEDDVKYIDNVHNCLRQVWQLLENSPKKMATFIKIQANVNTVQLSAKGKKAVATKLQKACKTRWLSFEASVKSVKKCIYPLLLALKELESESATAGGLYKKMYSGYFLGTLYLLGEVLPILSTLSKTFQKGELSYAHIKGSIGYAKAQLNQLLEEAKKTEFIKNLTADLRNGPLSATNIELTQSDERRLANLKVKYVTSLIQNIDKRFSKCQDIFSAFKVFHPGLIPRKEHSDFKSYGEADVMLLAKHFFSNDVDQFMAEWHRFKFDLIDFQGDMEFSLRQLCHSQKQYPLLSEVAEICYSAPVTNAWPERGASAVKPIKTSLRSLLKDDMLNVLLQVSINGPTLADADSIIQDATKHWLNDKSRYKLKRVNQPRQPPKENAELPRAAFFSAATQTDIVIDLNKEAEEEEQSKEQEAEMIVAESLGLAGEDCTEQNISDEDSGLDSVSEDEF</sequence>
<dbReference type="Gene3D" id="3.80.10.10">
    <property type="entry name" value="Ribonuclease Inhibitor"/>
    <property type="match status" value="1"/>
</dbReference>
<name>A0A2B4REG2_STYPI</name>
<evidence type="ECO:0000313" key="4">
    <source>
        <dbReference type="Proteomes" id="UP000225706"/>
    </source>
</evidence>
<dbReference type="Pfam" id="PF25431">
    <property type="entry name" value="zf-C17orf113"/>
    <property type="match status" value="1"/>
</dbReference>
<dbReference type="InterPro" id="IPR012337">
    <property type="entry name" value="RNaseH-like_sf"/>
</dbReference>
<proteinExistence type="predicted"/>
<evidence type="ECO:0000256" key="1">
    <source>
        <dbReference type="SAM" id="MobiDB-lite"/>
    </source>
</evidence>
<comment type="caution">
    <text evidence="3">The sequence shown here is derived from an EMBL/GenBank/DDBJ whole genome shotgun (WGS) entry which is preliminary data.</text>
</comment>
<dbReference type="Proteomes" id="UP000225706">
    <property type="component" value="Unassembled WGS sequence"/>
</dbReference>
<accession>A0A2B4REG2</accession>
<dbReference type="AlphaFoldDB" id="A0A2B4REG2"/>
<keyword evidence="4" id="KW-1185">Reference proteome</keyword>
<dbReference type="OrthoDB" id="5988380at2759"/>
<feature type="compositionally biased region" description="Polar residues" evidence="1">
    <location>
        <begin position="346"/>
        <end position="358"/>
    </location>
</feature>
<evidence type="ECO:0000313" key="3">
    <source>
        <dbReference type="EMBL" id="PFX14727.1"/>
    </source>
</evidence>
<organism evidence="3 4">
    <name type="scientific">Stylophora pistillata</name>
    <name type="common">Smooth cauliflower coral</name>
    <dbReference type="NCBI Taxonomy" id="50429"/>
    <lineage>
        <taxon>Eukaryota</taxon>
        <taxon>Metazoa</taxon>
        <taxon>Cnidaria</taxon>
        <taxon>Anthozoa</taxon>
        <taxon>Hexacorallia</taxon>
        <taxon>Scleractinia</taxon>
        <taxon>Astrocoeniina</taxon>
        <taxon>Pocilloporidae</taxon>
        <taxon>Stylophora</taxon>
    </lineage>
</organism>
<dbReference type="PANTHER" id="PTHR46880">
    <property type="entry name" value="RAS-ASSOCIATING DOMAIN-CONTAINING PROTEIN"/>
    <property type="match status" value="1"/>
</dbReference>
<evidence type="ECO:0000259" key="2">
    <source>
        <dbReference type="Pfam" id="PF25431"/>
    </source>
</evidence>
<dbReference type="SUPFAM" id="SSF52047">
    <property type="entry name" value="RNI-like"/>
    <property type="match status" value="1"/>
</dbReference>
<gene>
    <name evidence="3" type="primary">ZNF862</name>
    <name evidence="3" type="ORF">AWC38_SpisGene21091</name>
</gene>
<feature type="region of interest" description="Disordered" evidence="1">
    <location>
        <begin position="332"/>
        <end position="358"/>
    </location>
</feature>
<dbReference type="PANTHER" id="PTHR46880:SF5">
    <property type="entry name" value="DUF4371 DOMAIN-CONTAINING PROTEIN"/>
    <property type="match status" value="1"/>
</dbReference>
<protein>
    <submittedName>
        <fullName evidence="3">Zinc finger protein 862</fullName>
    </submittedName>
</protein>
<dbReference type="InterPro" id="IPR032675">
    <property type="entry name" value="LRR_dom_sf"/>
</dbReference>
<dbReference type="EMBL" id="LSMT01000740">
    <property type="protein sequence ID" value="PFX14727.1"/>
    <property type="molecule type" value="Genomic_DNA"/>
</dbReference>
<feature type="compositionally biased region" description="Acidic residues" evidence="1">
    <location>
        <begin position="1131"/>
        <end position="1152"/>
    </location>
</feature>
<dbReference type="SUPFAM" id="SSF53098">
    <property type="entry name" value="Ribonuclease H-like"/>
    <property type="match status" value="1"/>
</dbReference>
<reference evidence="4" key="1">
    <citation type="journal article" date="2017" name="bioRxiv">
        <title>Comparative analysis of the genomes of Stylophora pistillata and Acropora digitifera provides evidence for extensive differences between species of corals.</title>
        <authorList>
            <person name="Voolstra C.R."/>
            <person name="Li Y."/>
            <person name="Liew Y.J."/>
            <person name="Baumgarten S."/>
            <person name="Zoccola D."/>
            <person name="Flot J.-F."/>
            <person name="Tambutte S."/>
            <person name="Allemand D."/>
            <person name="Aranda M."/>
        </authorList>
    </citation>
    <scope>NUCLEOTIDE SEQUENCE [LARGE SCALE GENOMIC DNA]</scope>
</reference>